<feature type="transmembrane region" description="Helical" evidence="1">
    <location>
        <begin position="21"/>
        <end position="40"/>
    </location>
</feature>
<evidence type="ECO:0008006" key="4">
    <source>
        <dbReference type="Google" id="ProtNLM"/>
    </source>
</evidence>
<name>A0ABS5ANM8_9PSEU</name>
<evidence type="ECO:0000313" key="3">
    <source>
        <dbReference type="Proteomes" id="UP001519363"/>
    </source>
</evidence>
<proteinExistence type="predicted"/>
<dbReference type="EMBL" id="JAGIOO010000001">
    <property type="protein sequence ID" value="MBP2478178.1"/>
    <property type="molecule type" value="Genomic_DNA"/>
</dbReference>
<accession>A0ABS5ANM8</accession>
<protein>
    <recommendedName>
        <fullName evidence="4">DUF304 domain-containing protein</fullName>
    </recommendedName>
</protein>
<keyword evidence="1" id="KW-0472">Membrane</keyword>
<feature type="transmembrane region" description="Helical" evidence="1">
    <location>
        <begin position="46"/>
        <end position="65"/>
    </location>
</feature>
<reference evidence="2 3" key="1">
    <citation type="submission" date="2021-03" db="EMBL/GenBank/DDBJ databases">
        <title>Sequencing the genomes of 1000 actinobacteria strains.</title>
        <authorList>
            <person name="Klenk H.-P."/>
        </authorList>
    </citation>
    <scope>NUCLEOTIDE SEQUENCE [LARGE SCALE GENOMIC DNA]</scope>
    <source>
        <strain evidence="2 3">DSM 44580</strain>
    </source>
</reference>
<sequence length="213" mass="22286">MTAQPERVPLDLLPRAVLRRRAWLVAVGGLLVGGAVGGVVGLFGGALAGLVAAGIVALPLVLLAVTEARKQVWLEDGVLSVRAIGTRRVDLRATTRLELLVINDTRGASTVGLLVTGPPKGKTINLALAIYAGTRGKEQDILALRRLADVLASTGEASALTYSELLVAQLRAEARGDGAPERPLYRLAALAPQGRVARRLKPEAVARFVTTLG</sequence>
<evidence type="ECO:0000313" key="2">
    <source>
        <dbReference type="EMBL" id="MBP2478178.1"/>
    </source>
</evidence>
<comment type="caution">
    <text evidence="2">The sequence shown here is derived from an EMBL/GenBank/DDBJ whole genome shotgun (WGS) entry which is preliminary data.</text>
</comment>
<keyword evidence="3" id="KW-1185">Reference proteome</keyword>
<dbReference type="RefSeq" id="WP_086788809.1">
    <property type="nucleotide sequence ID" value="NZ_JAGIOO010000001.1"/>
</dbReference>
<gene>
    <name evidence="2" type="ORF">JOF53_007050</name>
</gene>
<keyword evidence="1" id="KW-1133">Transmembrane helix</keyword>
<keyword evidence="1" id="KW-0812">Transmembrane</keyword>
<evidence type="ECO:0000256" key="1">
    <source>
        <dbReference type="SAM" id="Phobius"/>
    </source>
</evidence>
<organism evidence="2 3">
    <name type="scientific">Crossiella equi</name>
    <dbReference type="NCBI Taxonomy" id="130796"/>
    <lineage>
        <taxon>Bacteria</taxon>
        <taxon>Bacillati</taxon>
        <taxon>Actinomycetota</taxon>
        <taxon>Actinomycetes</taxon>
        <taxon>Pseudonocardiales</taxon>
        <taxon>Pseudonocardiaceae</taxon>
        <taxon>Crossiella</taxon>
    </lineage>
</organism>
<dbReference type="Proteomes" id="UP001519363">
    <property type="component" value="Unassembled WGS sequence"/>
</dbReference>